<organism evidence="1">
    <name type="scientific">Siphoviridae sp. ctZro7</name>
    <dbReference type="NCBI Taxonomy" id="2825561"/>
    <lineage>
        <taxon>Viruses</taxon>
        <taxon>Duplodnaviria</taxon>
        <taxon>Heunggongvirae</taxon>
        <taxon>Uroviricota</taxon>
        <taxon>Caudoviricetes</taxon>
    </lineage>
</organism>
<proteinExistence type="predicted"/>
<dbReference type="EMBL" id="BK015483">
    <property type="protein sequence ID" value="DAE09175.1"/>
    <property type="molecule type" value="Genomic_DNA"/>
</dbReference>
<evidence type="ECO:0000313" key="1">
    <source>
        <dbReference type="EMBL" id="DAE09175.1"/>
    </source>
</evidence>
<protein>
    <submittedName>
        <fullName evidence="1">Uncharacterized protein</fullName>
    </submittedName>
</protein>
<accession>A0A8S5PPT6</accession>
<reference evidence="1" key="1">
    <citation type="journal article" date="2021" name="Proc. Natl. Acad. Sci. U.S.A.">
        <title>A Catalog of Tens of Thousands of Viruses from Human Metagenomes Reveals Hidden Associations with Chronic Diseases.</title>
        <authorList>
            <person name="Tisza M.J."/>
            <person name="Buck C.B."/>
        </authorList>
    </citation>
    <scope>NUCLEOTIDE SEQUENCE</scope>
    <source>
        <strain evidence="1">CtZro7</strain>
    </source>
</reference>
<sequence length="44" mass="4560">MTSGLTDSPSLLPPKVTAVQWVGIVHTLLSETQEPARSITVAGA</sequence>
<name>A0A8S5PPT6_9CAUD</name>